<feature type="region of interest" description="Disordered" evidence="1">
    <location>
        <begin position="1"/>
        <end position="23"/>
    </location>
</feature>
<accession>A0A328A8I8</accession>
<reference evidence="3" key="1">
    <citation type="submission" date="2018-05" db="EMBL/GenBank/DDBJ databases">
        <authorList>
            <person name="Li X."/>
        </authorList>
    </citation>
    <scope>NUCLEOTIDE SEQUENCE [LARGE SCALE GENOMIC DNA]</scope>
    <source>
        <strain evidence="3">YIM 73061</strain>
    </source>
</reference>
<evidence type="ECO:0000256" key="1">
    <source>
        <dbReference type="SAM" id="MobiDB-lite"/>
    </source>
</evidence>
<keyword evidence="3" id="KW-1185">Reference proteome</keyword>
<dbReference type="Proteomes" id="UP000249725">
    <property type="component" value="Unassembled WGS sequence"/>
</dbReference>
<sequence>MRRRKSGSNAGPKSSRKTSRQRILNDFPAKLRRLVLERSPMLFRPSRIQLFLGATTATLLMVASNAAQAQTFGVGVNSDPNLGVVASASSGDTTFTINAGTDQVSKSGNGARISSGSARGKVTVSCASGACTGKKVQVRVGVSGSPTGRARALTGFNVASGTLAVSSVSGTNPLTFVINSFPAGGGYFWLGATYPIAGDDSGKATGAAGSGFAISAVLSGKSFGAGTGSTADATVYRKLSIVNDTPLSFGRIVRPTSGSSTATFSATNPQRVITGSGVWLNTPSPTRAKYTITGEGGAAVSLSIPPSFTMTGPSTLTVTTDTTAQGAPVLSSITGNAGTYSFYVGGAMTLTSSTPSGAYSGSYVVTVSYN</sequence>
<organism evidence="2 3">
    <name type="scientific">Phenylobacterium deserti</name>
    <dbReference type="NCBI Taxonomy" id="1914756"/>
    <lineage>
        <taxon>Bacteria</taxon>
        <taxon>Pseudomonadati</taxon>
        <taxon>Pseudomonadota</taxon>
        <taxon>Alphaproteobacteria</taxon>
        <taxon>Caulobacterales</taxon>
        <taxon>Caulobacteraceae</taxon>
        <taxon>Phenylobacterium</taxon>
    </lineage>
</organism>
<dbReference type="AlphaFoldDB" id="A0A328A8I8"/>
<dbReference type="OrthoDB" id="7565958at2"/>
<evidence type="ECO:0000313" key="3">
    <source>
        <dbReference type="Proteomes" id="UP000249725"/>
    </source>
</evidence>
<protein>
    <recommendedName>
        <fullName evidence="4">DUF4402 domain-containing protein</fullName>
    </recommendedName>
</protein>
<gene>
    <name evidence="2" type="ORF">DJ018_16945</name>
</gene>
<name>A0A328A8I8_9CAUL</name>
<proteinExistence type="predicted"/>
<evidence type="ECO:0000313" key="2">
    <source>
        <dbReference type="EMBL" id="RAK50860.1"/>
    </source>
</evidence>
<comment type="caution">
    <text evidence="2">The sequence shown here is derived from an EMBL/GenBank/DDBJ whole genome shotgun (WGS) entry which is preliminary data.</text>
</comment>
<evidence type="ECO:0008006" key="4">
    <source>
        <dbReference type="Google" id="ProtNLM"/>
    </source>
</evidence>
<dbReference type="Pfam" id="PF14352">
    <property type="entry name" value="DUF4402"/>
    <property type="match status" value="1"/>
</dbReference>
<dbReference type="EMBL" id="QFYR01000005">
    <property type="protein sequence ID" value="RAK50860.1"/>
    <property type="molecule type" value="Genomic_DNA"/>
</dbReference>
<dbReference type="InterPro" id="IPR025514">
    <property type="entry name" value="DUF4402"/>
</dbReference>